<dbReference type="OrthoDB" id="9795441at2"/>
<dbReference type="GO" id="GO:0003700">
    <property type="term" value="F:DNA-binding transcription factor activity"/>
    <property type="evidence" value="ECO:0007669"/>
    <property type="project" value="InterPro"/>
</dbReference>
<organism evidence="5 6">
    <name type="scientific">Dubosiella newyorkensis</name>
    <dbReference type="NCBI Taxonomy" id="1862672"/>
    <lineage>
        <taxon>Bacteria</taxon>
        <taxon>Bacillati</taxon>
        <taxon>Bacillota</taxon>
        <taxon>Erysipelotrichia</taxon>
        <taxon>Erysipelotrichales</taxon>
        <taxon>Erysipelotrichaceae</taxon>
        <taxon>Dubosiella</taxon>
    </lineage>
</organism>
<keyword evidence="3" id="KW-0804">Transcription</keyword>
<dbReference type="InterPro" id="IPR036390">
    <property type="entry name" value="WH_DNA-bd_sf"/>
</dbReference>
<dbReference type="STRING" id="1862672.BO225_01495"/>
<evidence type="ECO:0000259" key="4">
    <source>
        <dbReference type="PROSITE" id="PS50995"/>
    </source>
</evidence>
<name>A0A1U7NQ59_9FIRM</name>
<dbReference type="EMBL" id="MPKA01000042">
    <property type="protein sequence ID" value="OLU47773.1"/>
    <property type="molecule type" value="Genomic_DNA"/>
</dbReference>
<dbReference type="InterPro" id="IPR036388">
    <property type="entry name" value="WH-like_DNA-bd_sf"/>
</dbReference>
<dbReference type="InterPro" id="IPR023187">
    <property type="entry name" value="Tscrpt_reg_MarR-type_CS"/>
</dbReference>
<dbReference type="SMART" id="SM00347">
    <property type="entry name" value="HTH_MARR"/>
    <property type="match status" value="1"/>
</dbReference>
<reference evidence="5 6" key="1">
    <citation type="submission" date="2016-11" db="EMBL/GenBank/DDBJ databases">
        <title>Description of two novel members of the family Erysipelotrichaceae: Ileibacterium lipovorans gen. nov., sp. nov. and Dubosiella newyorkensis, gen. nov., sp. nov.</title>
        <authorList>
            <person name="Cox L.M."/>
            <person name="Sohn J."/>
            <person name="Tyrrell K.L."/>
            <person name="Citron D.M."/>
            <person name="Lawson P.A."/>
            <person name="Patel N.B."/>
            <person name="Iizumi T."/>
            <person name="Perez-Perez G.I."/>
            <person name="Goldstein E.J."/>
            <person name="Blaser M.J."/>
        </authorList>
    </citation>
    <scope>NUCLEOTIDE SEQUENCE [LARGE SCALE GENOMIC DNA]</scope>
    <source>
        <strain evidence="5 6">NYU-BL-A4</strain>
    </source>
</reference>
<dbReference type="Pfam" id="PF12802">
    <property type="entry name" value="MarR_2"/>
    <property type="match status" value="1"/>
</dbReference>
<evidence type="ECO:0000313" key="6">
    <source>
        <dbReference type="Proteomes" id="UP000186705"/>
    </source>
</evidence>
<dbReference type="PROSITE" id="PS01117">
    <property type="entry name" value="HTH_MARR_1"/>
    <property type="match status" value="1"/>
</dbReference>
<keyword evidence="1" id="KW-0805">Transcription regulation</keyword>
<comment type="caution">
    <text evidence="5">The sequence shown here is derived from an EMBL/GenBank/DDBJ whole genome shotgun (WGS) entry which is preliminary data.</text>
</comment>
<sequence>MKSLFNIGILYKSMRLYNEMMKPLAKKHDCSSTMIDMLLFLGNNPEYKFAKDIVEVRGIKANLVSMNLEKLVDRGFVRVFASRKDRRQKEIKVTSKAEPILQEGRLIQKQYFNWLLEGIDPEEKKVFLNVLKQIADHFDQGDER</sequence>
<dbReference type="GeneID" id="78274621"/>
<evidence type="ECO:0000256" key="1">
    <source>
        <dbReference type="ARBA" id="ARBA00023015"/>
    </source>
</evidence>
<keyword evidence="2" id="KW-0238">DNA-binding</keyword>
<dbReference type="AlphaFoldDB" id="A0A1U7NQ59"/>
<dbReference type="PROSITE" id="PS50995">
    <property type="entry name" value="HTH_MARR_2"/>
    <property type="match status" value="1"/>
</dbReference>
<dbReference type="InterPro" id="IPR000835">
    <property type="entry name" value="HTH_MarR-typ"/>
</dbReference>
<protein>
    <recommendedName>
        <fullName evidence="4">HTH marR-type domain-containing protein</fullName>
    </recommendedName>
</protein>
<keyword evidence="6" id="KW-1185">Reference proteome</keyword>
<evidence type="ECO:0000313" key="5">
    <source>
        <dbReference type="EMBL" id="OLU47773.1"/>
    </source>
</evidence>
<dbReference type="PANTHER" id="PTHR42756">
    <property type="entry name" value="TRANSCRIPTIONAL REGULATOR, MARR"/>
    <property type="match status" value="1"/>
</dbReference>
<gene>
    <name evidence="5" type="ORF">BO225_01495</name>
</gene>
<dbReference type="PRINTS" id="PR00598">
    <property type="entry name" value="HTHMARR"/>
</dbReference>
<feature type="domain" description="HTH marR-type" evidence="4">
    <location>
        <begin position="1"/>
        <end position="136"/>
    </location>
</feature>
<evidence type="ECO:0000256" key="3">
    <source>
        <dbReference type="ARBA" id="ARBA00023163"/>
    </source>
</evidence>
<dbReference type="Gene3D" id="1.10.10.10">
    <property type="entry name" value="Winged helix-like DNA-binding domain superfamily/Winged helix DNA-binding domain"/>
    <property type="match status" value="1"/>
</dbReference>
<dbReference type="GO" id="GO:0003677">
    <property type="term" value="F:DNA binding"/>
    <property type="evidence" value="ECO:0007669"/>
    <property type="project" value="UniProtKB-KW"/>
</dbReference>
<evidence type="ECO:0000256" key="2">
    <source>
        <dbReference type="ARBA" id="ARBA00023125"/>
    </source>
</evidence>
<dbReference type="Proteomes" id="UP000186705">
    <property type="component" value="Unassembled WGS sequence"/>
</dbReference>
<accession>A0A1U7NQ59</accession>
<dbReference type="RefSeq" id="WP_076340519.1">
    <property type="nucleotide sequence ID" value="NZ_CAMNTW010000014.1"/>
</dbReference>
<dbReference type="SUPFAM" id="SSF46785">
    <property type="entry name" value="Winged helix' DNA-binding domain"/>
    <property type="match status" value="1"/>
</dbReference>
<dbReference type="PANTHER" id="PTHR42756:SF1">
    <property type="entry name" value="TRANSCRIPTIONAL REPRESSOR OF EMRAB OPERON"/>
    <property type="match status" value="1"/>
</dbReference>
<proteinExistence type="predicted"/>